<sequence>MPPKRKDINFLFDDGEDTVAIIDDEGNEDLRLKILEKAFSRRNVDNKLDSDLSFDPSVVSTVMVNGGKSKEVKNSKSNKKMKRNKLEAANEIVTHCVERQDEDNMVEDVVRGEEEDGETTSNSVMTKLLRGARYFDPLDAGWVTCYSCGEKDHITFGAWCKTVYKGTLMQTSESTKTRLKDSKAKLCGSGDDDEVTDLMLNPQHRGLENMIQGLFLARIRDYTKPKWFDSTNYLELARTMI</sequence>
<organism evidence="1 2">
    <name type="scientific">Arabidopsis thaliana</name>
    <name type="common">Mouse-ear cress</name>
    <dbReference type="NCBI Taxonomy" id="3702"/>
    <lineage>
        <taxon>Eukaryota</taxon>
        <taxon>Viridiplantae</taxon>
        <taxon>Streptophyta</taxon>
        <taxon>Embryophyta</taxon>
        <taxon>Tracheophyta</taxon>
        <taxon>Spermatophyta</taxon>
        <taxon>Magnoliopsida</taxon>
        <taxon>eudicotyledons</taxon>
        <taxon>Gunneridae</taxon>
        <taxon>Pentapetalae</taxon>
        <taxon>rosids</taxon>
        <taxon>malvids</taxon>
        <taxon>Brassicales</taxon>
        <taxon>Brassicaceae</taxon>
        <taxon>Camelineae</taxon>
        <taxon>Arabidopsis</taxon>
    </lineage>
</organism>
<dbReference type="OrthoDB" id="10387444at2759"/>
<gene>
    <name evidence="1" type="ORF">C24_LOCUS14541</name>
</gene>
<dbReference type="AlphaFoldDB" id="A0A5S9XHF7"/>
<name>A0A5S9XHF7_ARATH</name>
<dbReference type="Proteomes" id="UP000434276">
    <property type="component" value="Unassembled WGS sequence"/>
</dbReference>
<proteinExistence type="predicted"/>
<dbReference type="ExpressionAtlas" id="A0A5S9XHF7">
    <property type="expression patterns" value="baseline"/>
</dbReference>
<dbReference type="PANTHER" id="PTHR46978:SF1">
    <property type="entry name" value="ZINC KNUCKLE (CCHC-TYPE) FAMILY PROTEIN"/>
    <property type="match status" value="1"/>
</dbReference>
<dbReference type="PANTHER" id="PTHR46978">
    <property type="entry name" value="ZINC KNUCKLE (CCHC-TYPE) FAMILY PROTEIN"/>
    <property type="match status" value="1"/>
</dbReference>
<accession>A0A5S9XHF7</accession>
<dbReference type="EMBL" id="CACSHJ010000089">
    <property type="protein sequence ID" value="CAA0384351.1"/>
    <property type="molecule type" value="Genomic_DNA"/>
</dbReference>
<reference evidence="1 2" key="1">
    <citation type="submission" date="2019-12" db="EMBL/GenBank/DDBJ databases">
        <authorList>
            <person name="Jiao W.-B."/>
            <person name="Schneeberger K."/>
        </authorList>
    </citation>
    <scope>NUCLEOTIDE SEQUENCE [LARGE SCALE GENOMIC DNA]</scope>
    <source>
        <strain evidence="2">cv. C24</strain>
    </source>
</reference>
<evidence type="ECO:0000313" key="1">
    <source>
        <dbReference type="EMBL" id="CAA0384351.1"/>
    </source>
</evidence>
<protein>
    <submittedName>
        <fullName evidence="1">Uncharacterized protein</fullName>
    </submittedName>
</protein>
<evidence type="ECO:0000313" key="2">
    <source>
        <dbReference type="Proteomes" id="UP000434276"/>
    </source>
</evidence>